<sequence>MAWEHLFKFLHEIRHTPSFQFLQSPASPHPSPLSVAWQPFLGTGSGLLLRAADDRPRCEKAAFLRGPASHCALHPLIRPGDEFWRSGLCQSGRLFFLSGSACRQPFKICMHRDGYMSGAVIKTQGTCQPMGSI</sequence>
<name>A0AA40F7W2_9PEZI</name>
<dbReference type="Proteomes" id="UP001172155">
    <property type="component" value="Unassembled WGS sequence"/>
</dbReference>
<evidence type="ECO:0000313" key="2">
    <source>
        <dbReference type="Proteomes" id="UP001172155"/>
    </source>
</evidence>
<organism evidence="1 2">
    <name type="scientific">Schizothecium vesticola</name>
    <dbReference type="NCBI Taxonomy" id="314040"/>
    <lineage>
        <taxon>Eukaryota</taxon>
        <taxon>Fungi</taxon>
        <taxon>Dikarya</taxon>
        <taxon>Ascomycota</taxon>
        <taxon>Pezizomycotina</taxon>
        <taxon>Sordariomycetes</taxon>
        <taxon>Sordariomycetidae</taxon>
        <taxon>Sordariales</taxon>
        <taxon>Schizotheciaceae</taxon>
        <taxon>Schizothecium</taxon>
    </lineage>
</organism>
<keyword evidence="2" id="KW-1185">Reference proteome</keyword>
<dbReference type="EMBL" id="JAUKUD010000001">
    <property type="protein sequence ID" value="KAK0752711.1"/>
    <property type="molecule type" value="Genomic_DNA"/>
</dbReference>
<evidence type="ECO:0000313" key="1">
    <source>
        <dbReference type="EMBL" id="KAK0752711.1"/>
    </source>
</evidence>
<comment type="caution">
    <text evidence="1">The sequence shown here is derived from an EMBL/GenBank/DDBJ whole genome shotgun (WGS) entry which is preliminary data.</text>
</comment>
<dbReference type="AlphaFoldDB" id="A0AA40F7W2"/>
<protein>
    <submittedName>
        <fullName evidence="1">Uncharacterized protein</fullName>
    </submittedName>
</protein>
<reference evidence="1" key="1">
    <citation type="submission" date="2023-06" db="EMBL/GenBank/DDBJ databases">
        <title>Genome-scale phylogeny and comparative genomics of the fungal order Sordariales.</title>
        <authorList>
            <consortium name="Lawrence Berkeley National Laboratory"/>
            <person name="Hensen N."/>
            <person name="Bonometti L."/>
            <person name="Westerberg I."/>
            <person name="Brannstrom I.O."/>
            <person name="Guillou S."/>
            <person name="Cros-Aarteil S."/>
            <person name="Calhoun S."/>
            <person name="Haridas S."/>
            <person name="Kuo A."/>
            <person name="Mondo S."/>
            <person name="Pangilinan J."/>
            <person name="Riley R."/>
            <person name="LaButti K."/>
            <person name="Andreopoulos B."/>
            <person name="Lipzen A."/>
            <person name="Chen C."/>
            <person name="Yanf M."/>
            <person name="Daum C."/>
            <person name="Ng V."/>
            <person name="Clum A."/>
            <person name="Steindorff A."/>
            <person name="Ohm R."/>
            <person name="Martin F."/>
            <person name="Silar P."/>
            <person name="Natvig D."/>
            <person name="Lalanne C."/>
            <person name="Gautier V."/>
            <person name="Ament-velasquez S.L."/>
            <person name="Kruys A."/>
            <person name="Hutchinson M.I."/>
            <person name="Powell A.J."/>
            <person name="Barry K."/>
            <person name="Miller A.N."/>
            <person name="Grigoriev I.V."/>
            <person name="Debuchy R."/>
            <person name="Gladieux P."/>
            <person name="Thoren M.H."/>
            <person name="Johannesson H."/>
        </authorList>
    </citation>
    <scope>NUCLEOTIDE SEQUENCE</scope>
    <source>
        <strain evidence="1">SMH3187-1</strain>
    </source>
</reference>
<proteinExistence type="predicted"/>
<gene>
    <name evidence="1" type="ORF">B0T18DRAFT_470</name>
</gene>
<accession>A0AA40F7W2</accession>